<evidence type="ECO:0000256" key="2">
    <source>
        <dbReference type="SAM" id="Phobius"/>
    </source>
</evidence>
<dbReference type="VEuPathDB" id="AmoebaDB:NfTy_034530"/>
<feature type="region of interest" description="Disordered" evidence="1">
    <location>
        <begin position="57"/>
        <end position="80"/>
    </location>
</feature>
<feature type="compositionally biased region" description="Polar residues" evidence="1">
    <location>
        <begin position="64"/>
        <end position="80"/>
    </location>
</feature>
<dbReference type="OrthoDB" id="10465190at2759"/>
<dbReference type="AlphaFoldDB" id="A0A6A5BXK2"/>
<gene>
    <name evidence="3" type="ORF">FDP41_002124</name>
</gene>
<organism evidence="3 4">
    <name type="scientific">Naegleria fowleri</name>
    <name type="common">Brain eating amoeba</name>
    <dbReference type="NCBI Taxonomy" id="5763"/>
    <lineage>
        <taxon>Eukaryota</taxon>
        <taxon>Discoba</taxon>
        <taxon>Heterolobosea</taxon>
        <taxon>Tetramitia</taxon>
        <taxon>Eutetramitia</taxon>
        <taxon>Vahlkampfiidae</taxon>
        <taxon>Naegleria</taxon>
    </lineage>
</organism>
<keyword evidence="2" id="KW-1133">Transmembrane helix</keyword>
<evidence type="ECO:0000313" key="3">
    <source>
        <dbReference type="EMBL" id="KAF0979054.1"/>
    </source>
</evidence>
<evidence type="ECO:0000313" key="4">
    <source>
        <dbReference type="Proteomes" id="UP000444721"/>
    </source>
</evidence>
<comment type="caution">
    <text evidence="3">The sequence shown here is derived from an EMBL/GenBank/DDBJ whole genome shotgun (WGS) entry which is preliminary data.</text>
</comment>
<name>A0A6A5BXK2_NAEFO</name>
<reference evidence="3 4" key="1">
    <citation type="journal article" date="2019" name="Sci. Rep.">
        <title>Nanopore sequencing improves the draft genome of the human pathogenic amoeba Naegleria fowleri.</title>
        <authorList>
            <person name="Liechti N."/>
            <person name="Schurch N."/>
            <person name="Bruggmann R."/>
            <person name="Wittwer M."/>
        </authorList>
    </citation>
    <scope>NUCLEOTIDE SEQUENCE [LARGE SCALE GENOMIC DNA]</scope>
    <source>
        <strain evidence="3 4">ATCC 30894</strain>
    </source>
</reference>
<protein>
    <submittedName>
        <fullName evidence="3">Uncharacterized protein</fullName>
    </submittedName>
</protein>
<dbReference type="VEuPathDB" id="AmoebaDB:NF0121120"/>
<keyword evidence="4" id="KW-1185">Reference proteome</keyword>
<dbReference type="GeneID" id="68109342"/>
<evidence type="ECO:0000256" key="1">
    <source>
        <dbReference type="SAM" id="MobiDB-lite"/>
    </source>
</evidence>
<sequence>MSNSHHHEQMLEEAAASLLEIEVSSQTRSNKEVGKTTFNLYPGLHDDQVRNHYPHVTDREEETTVSSPSQVISKMSSSPTVRSDHSKDLLVSVGVGVCGGYMSGHIVRIGSRIVFASIAALLLAGSTVGALHREALKKKKQQQGHSLDEPNNLEQYEMIAKMGIEAANHHIKRMNIKEKIFEKWEKVREYTKDNYPLTSSFLVGFILAMF</sequence>
<keyword evidence="2" id="KW-0472">Membrane</keyword>
<keyword evidence="2" id="KW-0812">Transmembrane</keyword>
<dbReference type="VEuPathDB" id="AmoebaDB:FDP41_002124"/>
<accession>A0A6A5BXK2</accession>
<dbReference type="EMBL" id="VFQX01000028">
    <property type="protein sequence ID" value="KAF0979054.1"/>
    <property type="molecule type" value="Genomic_DNA"/>
</dbReference>
<dbReference type="RefSeq" id="XP_044563767.1">
    <property type="nucleotide sequence ID" value="XM_044705285.1"/>
</dbReference>
<feature type="transmembrane region" description="Helical" evidence="2">
    <location>
        <begin position="113"/>
        <end position="131"/>
    </location>
</feature>
<dbReference type="Proteomes" id="UP000444721">
    <property type="component" value="Unassembled WGS sequence"/>
</dbReference>
<proteinExistence type="predicted"/>